<dbReference type="Proteomes" id="UP000015530">
    <property type="component" value="Unassembled WGS sequence"/>
</dbReference>
<organism evidence="1 2">
    <name type="scientific">Colletotrichum gloeosporioides (strain Cg-14)</name>
    <name type="common">Anthracnose fungus</name>
    <name type="synonym">Glomerella cingulata</name>
    <dbReference type="NCBI Taxonomy" id="1237896"/>
    <lineage>
        <taxon>Eukaryota</taxon>
        <taxon>Fungi</taxon>
        <taxon>Dikarya</taxon>
        <taxon>Ascomycota</taxon>
        <taxon>Pezizomycotina</taxon>
        <taxon>Sordariomycetes</taxon>
        <taxon>Hypocreomycetidae</taxon>
        <taxon>Glomerellales</taxon>
        <taxon>Glomerellaceae</taxon>
        <taxon>Colletotrichum</taxon>
        <taxon>Colletotrichum gloeosporioides species complex</taxon>
    </lineage>
</organism>
<proteinExistence type="predicted"/>
<comment type="caution">
    <text evidence="1">The sequence shown here is derived from an EMBL/GenBank/DDBJ whole genome shotgun (WGS) entry which is preliminary data.</text>
</comment>
<gene>
    <name evidence="1" type="ORF">CGLO_16716</name>
</gene>
<evidence type="ECO:0000313" key="2">
    <source>
        <dbReference type="Proteomes" id="UP000015530"/>
    </source>
</evidence>
<dbReference type="EMBL" id="AMYD01003970">
    <property type="protein sequence ID" value="EQB44532.1"/>
    <property type="molecule type" value="Genomic_DNA"/>
</dbReference>
<protein>
    <submittedName>
        <fullName evidence="1">Uncharacterized protein</fullName>
    </submittedName>
</protein>
<sequence length="23" mass="2417">MTAGYACLFTLVSMDASCENAMS</sequence>
<dbReference type="HOGENOM" id="CLU_3423285_0_0_1"/>
<reference evidence="2" key="1">
    <citation type="journal article" date="2013" name="Mol. Plant Microbe Interact.">
        <title>Global aspects of pacC regulation of pathogenicity genes in Colletotrichum gloeosporioides as revealed by transcriptome analysis.</title>
        <authorList>
            <person name="Alkan N."/>
            <person name="Meng X."/>
            <person name="Friedlander G."/>
            <person name="Reuveni E."/>
            <person name="Sukno S."/>
            <person name="Sherman A."/>
            <person name="Thon M."/>
            <person name="Fluhr R."/>
            <person name="Prusky D."/>
        </authorList>
    </citation>
    <scope>NUCLEOTIDE SEQUENCE [LARGE SCALE GENOMIC DNA]</scope>
    <source>
        <strain evidence="2">Cg-14</strain>
    </source>
</reference>
<accession>T0JMZ7</accession>
<dbReference type="AlphaFoldDB" id="T0JMZ7"/>
<name>T0JMZ7_COLGC</name>
<evidence type="ECO:0000313" key="1">
    <source>
        <dbReference type="EMBL" id="EQB44532.1"/>
    </source>
</evidence>